<evidence type="ECO:0000256" key="2">
    <source>
        <dbReference type="ARBA" id="ARBA00022475"/>
    </source>
</evidence>
<dbReference type="PANTHER" id="PTHR30250">
    <property type="entry name" value="PST FAMILY PREDICTED COLANIC ACID TRANSPORTER"/>
    <property type="match status" value="1"/>
</dbReference>
<dbReference type="InterPro" id="IPR050833">
    <property type="entry name" value="Poly_Biosynth_Transport"/>
</dbReference>
<feature type="transmembrane region" description="Helical" evidence="6">
    <location>
        <begin position="61"/>
        <end position="83"/>
    </location>
</feature>
<feature type="transmembrane region" description="Helical" evidence="6">
    <location>
        <begin position="104"/>
        <end position="126"/>
    </location>
</feature>
<accession>A0A7D4BII2</accession>
<evidence type="ECO:0000256" key="1">
    <source>
        <dbReference type="ARBA" id="ARBA00004651"/>
    </source>
</evidence>
<evidence type="ECO:0000256" key="3">
    <source>
        <dbReference type="ARBA" id="ARBA00022692"/>
    </source>
</evidence>
<gene>
    <name evidence="7" type="ORF">FHG85_00450</name>
</gene>
<evidence type="ECO:0000313" key="7">
    <source>
        <dbReference type="EMBL" id="QKG78799.1"/>
    </source>
</evidence>
<feature type="transmembrane region" description="Helical" evidence="6">
    <location>
        <begin position="32"/>
        <end position="55"/>
    </location>
</feature>
<evidence type="ECO:0000313" key="8">
    <source>
        <dbReference type="Proteomes" id="UP000500961"/>
    </source>
</evidence>
<dbReference type="PANTHER" id="PTHR30250:SF11">
    <property type="entry name" value="O-ANTIGEN TRANSPORTER-RELATED"/>
    <property type="match status" value="1"/>
</dbReference>
<feature type="transmembrane region" description="Helical" evidence="6">
    <location>
        <begin position="206"/>
        <end position="229"/>
    </location>
</feature>
<proteinExistence type="predicted"/>
<keyword evidence="4 6" id="KW-1133">Transmembrane helix</keyword>
<evidence type="ECO:0000256" key="4">
    <source>
        <dbReference type="ARBA" id="ARBA00022989"/>
    </source>
</evidence>
<dbReference type="GO" id="GO:0005886">
    <property type="term" value="C:plasma membrane"/>
    <property type="evidence" value="ECO:0007669"/>
    <property type="project" value="UniProtKB-SubCell"/>
</dbReference>
<keyword evidence="2" id="KW-1003">Cell membrane</keyword>
<organism evidence="7 8">
    <name type="scientific">Tenuifilum thalassicum</name>
    <dbReference type="NCBI Taxonomy" id="2590900"/>
    <lineage>
        <taxon>Bacteria</taxon>
        <taxon>Pseudomonadati</taxon>
        <taxon>Bacteroidota</taxon>
        <taxon>Bacteroidia</taxon>
        <taxon>Bacteroidales</taxon>
        <taxon>Tenuifilaceae</taxon>
        <taxon>Tenuifilum</taxon>
    </lineage>
</organism>
<sequence length="357" mass="41776">MLLFQVKITFLKNFFLPNTNETRSIKANKNALFSLFLKAAGIVIGLVLVPVSLNFLDTKLYGVWIAIYSILFWLSYFDLGLGHGLRNYLAKSLAQKKIKLAKEYISTTYFLLSVIFTLLAILLLFFNHLIYWPDILNCPEELSQTITQLMSILIIVVSIRFVFQIVIQVYEANQRVAFGSLINTIGQTLSLLLIILLPYFQWENKLLVFGSITTSVPVVVLLFFTAYTFRYKYTTISPSVNYIKLSHSNKLLSVGFKFLIIQISILIITQLPNIIISHHFGPERVTLFFTTQKYFSVIYMIYSTVIKSYWPFTEAYTKNDFNWIKKHLKIYKNNFYSRNYWNHNAIREQLYHYFMDT</sequence>
<dbReference type="GO" id="GO:0042910">
    <property type="term" value="F:xenobiotic transmembrane transporter activity"/>
    <property type="evidence" value="ECO:0007669"/>
    <property type="project" value="InterPro"/>
</dbReference>
<evidence type="ECO:0000256" key="5">
    <source>
        <dbReference type="ARBA" id="ARBA00023136"/>
    </source>
</evidence>
<dbReference type="EMBL" id="CP041345">
    <property type="protein sequence ID" value="QKG78799.1"/>
    <property type="molecule type" value="Genomic_DNA"/>
</dbReference>
<keyword evidence="3 6" id="KW-0812">Transmembrane</keyword>
<dbReference type="Pfam" id="PF01554">
    <property type="entry name" value="MatE"/>
    <property type="match status" value="1"/>
</dbReference>
<name>A0A7D4BII2_9BACT</name>
<keyword evidence="8" id="KW-1185">Reference proteome</keyword>
<feature type="transmembrane region" description="Helical" evidence="6">
    <location>
        <begin position="178"/>
        <end position="200"/>
    </location>
</feature>
<feature type="transmembrane region" description="Helical" evidence="6">
    <location>
        <begin position="250"/>
        <end position="268"/>
    </location>
</feature>
<dbReference type="GO" id="GO:0015297">
    <property type="term" value="F:antiporter activity"/>
    <property type="evidence" value="ECO:0007669"/>
    <property type="project" value="InterPro"/>
</dbReference>
<evidence type="ECO:0008006" key="9">
    <source>
        <dbReference type="Google" id="ProtNLM"/>
    </source>
</evidence>
<feature type="transmembrane region" description="Helical" evidence="6">
    <location>
        <begin position="146"/>
        <end position="166"/>
    </location>
</feature>
<reference evidence="7 8" key="1">
    <citation type="submission" date="2019-07" db="EMBL/GenBank/DDBJ databases">
        <title>Thalassofilum flectens gen. nov., sp. nov., a novel moderate thermophilic anaerobe from a shallow sea hot spring in Kunashir Island (Russia), representing a new family in the order Bacteroidales, and proposal of Thalassofilacea fam. nov.</title>
        <authorList>
            <person name="Kochetkova T.V."/>
            <person name="Podosokorskaya O.A."/>
            <person name="Novikov A."/>
            <person name="Elcheninov A.G."/>
            <person name="Toshchakov S.V."/>
            <person name="Kublanov I.V."/>
        </authorList>
    </citation>
    <scope>NUCLEOTIDE SEQUENCE [LARGE SCALE GENOMIC DNA]</scope>
    <source>
        <strain evidence="7 8">38-H</strain>
    </source>
</reference>
<dbReference type="AlphaFoldDB" id="A0A7D4BII2"/>
<protein>
    <recommendedName>
        <fullName evidence="9">Oligosaccharide flippase family protein</fullName>
    </recommendedName>
</protein>
<comment type="subcellular location">
    <subcellularLocation>
        <location evidence="1">Cell membrane</location>
        <topology evidence="1">Multi-pass membrane protein</topology>
    </subcellularLocation>
</comment>
<keyword evidence="5 6" id="KW-0472">Membrane</keyword>
<dbReference type="InterPro" id="IPR002528">
    <property type="entry name" value="MATE_fam"/>
</dbReference>
<dbReference type="KEGG" id="ttz:FHG85_00450"/>
<evidence type="ECO:0000256" key="6">
    <source>
        <dbReference type="SAM" id="Phobius"/>
    </source>
</evidence>
<dbReference type="Proteomes" id="UP000500961">
    <property type="component" value="Chromosome"/>
</dbReference>